<reference evidence="1" key="1">
    <citation type="journal article" date="2014" name="Front. Microbiol.">
        <title>High frequency of phylogenetically diverse reductive dehalogenase-homologous genes in deep subseafloor sedimentary metagenomes.</title>
        <authorList>
            <person name="Kawai M."/>
            <person name="Futagami T."/>
            <person name="Toyoda A."/>
            <person name="Takaki Y."/>
            <person name="Nishi S."/>
            <person name="Hori S."/>
            <person name="Arai W."/>
            <person name="Tsubouchi T."/>
            <person name="Morono Y."/>
            <person name="Uchiyama I."/>
            <person name="Ito T."/>
            <person name="Fujiyama A."/>
            <person name="Inagaki F."/>
            <person name="Takami H."/>
        </authorList>
    </citation>
    <scope>NUCLEOTIDE SEQUENCE</scope>
    <source>
        <strain evidence="1">Expedition CK06-06</strain>
    </source>
</reference>
<dbReference type="AlphaFoldDB" id="X1ALB4"/>
<sequence length="170" mass="20097">MTNEMSDEEFVGRMQYFDWVDIYDDKGELKFEPIERYENWQDVIQPDSINIIDYLDPGENSYYIGVLIDQIRQSLNKGIAIIAIQKKMITGTKKDGTKYQIKSDYGTGGQYSEHRARLVVHIEPNELYIKKCKGWHTKNPNGKKYKFQIVQHGAKFHDIREITEEYDYLE</sequence>
<protein>
    <submittedName>
        <fullName evidence="1">Uncharacterized protein</fullName>
    </submittedName>
</protein>
<name>X1ALB4_9ZZZZ</name>
<organism evidence="1">
    <name type="scientific">marine sediment metagenome</name>
    <dbReference type="NCBI Taxonomy" id="412755"/>
    <lineage>
        <taxon>unclassified sequences</taxon>
        <taxon>metagenomes</taxon>
        <taxon>ecological metagenomes</taxon>
    </lineage>
</organism>
<proteinExistence type="predicted"/>
<comment type="caution">
    <text evidence="1">The sequence shown here is derived from an EMBL/GenBank/DDBJ whole genome shotgun (WGS) entry which is preliminary data.</text>
</comment>
<gene>
    <name evidence="1" type="ORF">S01H4_31822</name>
</gene>
<accession>X1ALB4</accession>
<evidence type="ECO:0000313" key="1">
    <source>
        <dbReference type="EMBL" id="GAG83390.1"/>
    </source>
</evidence>
<dbReference type="EMBL" id="BART01016570">
    <property type="protein sequence ID" value="GAG83390.1"/>
    <property type="molecule type" value="Genomic_DNA"/>
</dbReference>